<dbReference type="SUPFAM" id="SSF54534">
    <property type="entry name" value="FKBP-like"/>
    <property type="match status" value="1"/>
</dbReference>
<dbReference type="eggNOG" id="COG1047">
    <property type="taxonomic scope" value="Bacteria"/>
</dbReference>
<protein>
    <recommendedName>
        <fullName evidence="10">Peptidyl-prolyl cis-trans isomerase</fullName>
        <ecNumber evidence="10">5.2.1.8</ecNumber>
    </recommendedName>
</protein>
<name>F8EWS4_GRAC1</name>
<evidence type="ECO:0000256" key="1">
    <source>
        <dbReference type="ARBA" id="ARBA00000971"/>
    </source>
</evidence>
<proteinExistence type="inferred from homology"/>
<feature type="domain" description="PPIase FKBP-type" evidence="11">
    <location>
        <begin position="32"/>
        <end position="106"/>
    </location>
</feature>
<evidence type="ECO:0000256" key="5">
    <source>
        <dbReference type="ARBA" id="ARBA00023110"/>
    </source>
</evidence>
<evidence type="ECO:0000256" key="3">
    <source>
        <dbReference type="ARBA" id="ARBA00006577"/>
    </source>
</evidence>
<keyword evidence="5 9" id="KW-0697">Rotamase</keyword>
<dbReference type="Proteomes" id="UP000000503">
    <property type="component" value="Chromosome"/>
</dbReference>
<evidence type="ECO:0000313" key="12">
    <source>
        <dbReference type="EMBL" id="AEJ18310.1"/>
    </source>
</evidence>
<organism evidence="12 13">
    <name type="scientific">Gracilinema caldarium (strain ATCC 51460 / DSM 7334 / H1)</name>
    <name type="common">Treponema caldarium</name>
    <dbReference type="NCBI Taxonomy" id="744872"/>
    <lineage>
        <taxon>Bacteria</taxon>
        <taxon>Pseudomonadati</taxon>
        <taxon>Spirochaetota</taxon>
        <taxon>Spirochaetia</taxon>
        <taxon>Spirochaetales</taxon>
        <taxon>Breznakiellaceae</taxon>
        <taxon>Gracilinema</taxon>
    </lineage>
</organism>
<evidence type="ECO:0000256" key="9">
    <source>
        <dbReference type="PROSITE-ProRule" id="PRU00277"/>
    </source>
</evidence>
<comment type="function">
    <text evidence="8">Also involved in hydrogenase metallocenter assembly, probably by participating in the nickel insertion step. This function in hydrogenase biosynthesis requires chaperone activity and the presence of the metal-binding domain, but not PPIase activity.</text>
</comment>
<keyword evidence="7 9" id="KW-0413">Isomerase</keyword>
<comment type="subcellular location">
    <subcellularLocation>
        <location evidence="2">Cytoplasm</location>
    </subcellularLocation>
</comment>
<accession>F8EWS4</accession>
<dbReference type="Gene3D" id="3.10.50.40">
    <property type="match status" value="1"/>
</dbReference>
<evidence type="ECO:0000256" key="6">
    <source>
        <dbReference type="ARBA" id="ARBA00023186"/>
    </source>
</evidence>
<evidence type="ECO:0000259" key="11">
    <source>
        <dbReference type="PROSITE" id="PS50059"/>
    </source>
</evidence>
<dbReference type="STRING" id="744872.Spica_0142"/>
<evidence type="ECO:0000256" key="4">
    <source>
        <dbReference type="ARBA" id="ARBA00022490"/>
    </source>
</evidence>
<keyword evidence="13" id="KW-1185">Reference proteome</keyword>
<dbReference type="PANTHER" id="PTHR47861">
    <property type="entry name" value="FKBP-TYPE PEPTIDYL-PROLYL CIS-TRANS ISOMERASE SLYD"/>
    <property type="match status" value="1"/>
</dbReference>
<keyword evidence="4" id="KW-0963">Cytoplasm</keyword>
<dbReference type="AlphaFoldDB" id="F8EWS4"/>
<gene>
    <name evidence="12" type="ordered locus">Spica_0142</name>
</gene>
<dbReference type="InterPro" id="IPR001179">
    <property type="entry name" value="PPIase_FKBP_dom"/>
</dbReference>
<comment type="similarity">
    <text evidence="3 10">Belongs to the FKBP-type PPIase family.</text>
</comment>
<dbReference type="GO" id="GO:0005737">
    <property type="term" value="C:cytoplasm"/>
    <property type="evidence" value="ECO:0007669"/>
    <property type="project" value="UniProtKB-SubCell"/>
</dbReference>
<dbReference type="EC" id="5.2.1.8" evidence="10"/>
<evidence type="ECO:0000256" key="2">
    <source>
        <dbReference type="ARBA" id="ARBA00004496"/>
    </source>
</evidence>
<evidence type="ECO:0000313" key="13">
    <source>
        <dbReference type="Proteomes" id="UP000000503"/>
    </source>
</evidence>
<dbReference type="Pfam" id="PF00254">
    <property type="entry name" value="FKBP_C"/>
    <property type="match status" value="1"/>
</dbReference>
<keyword evidence="6" id="KW-0143">Chaperone</keyword>
<sequence>MEPGYGCTIKPLLPTGNDSINVLQKVMNIAKDCVVSIDYTLTDPEGQVLDTSSGAGPLSYLHGNDNLIPGLEKALEGKTAGDSFKITVPAVDAYGERDEHLVINVPLDRFQGVGTVEAGMQFEAETADGSRIVTVTKVANGMATVDANHPLAGMDLTFDVKVVDVRAATAEELEHGHPHMHDDGCGEDCDCGDDEGCNCGGCH</sequence>
<dbReference type="PANTHER" id="PTHR47861:SF3">
    <property type="entry name" value="FKBP-TYPE PEPTIDYL-PROLYL CIS-TRANS ISOMERASE SLYD"/>
    <property type="match status" value="1"/>
</dbReference>
<dbReference type="KEGG" id="scd:Spica_0142"/>
<dbReference type="GO" id="GO:0042026">
    <property type="term" value="P:protein refolding"/>
    <property type="evidence" value="ECO:0007669"/>
    <property type="project" value="UniProtKB-ARBA"/>
</dbReference>
<evidence type="ECO:0000256" key="8">
    <source>
        <dbReference type="ARBA" id="ARBA00037071"/>
    </source>
</evidence>
<dbReference type="HOGENOM" id="CLU_098197_1_0_12"/>
<comment type="catalytic activity">
    <reaction evidence="1 9 10">
        <text>[protein]-peptidylproline (omega=180) = [protein]-peptidylproline (omega=0)</text>
        <dbReference type="Rhea" id="RHEA:16237"/>
        <dbReference type="Rhea" id="RHEA-COMP:10747"/>
        <dbReference type="Rhea" id="RHEA-COMP:10748"/>
        <dbReference type="ChEBI" id="CHEBI:83833"/>
        <dbReference type="ChEBI" id="CHEBI:83834"/>
        <dbReference type="EC" id="5.2.1.8"/>
    </reaction>
</comment>
<evidence type="ECO:0000256" key="10">
    <source>
        <dbReference type="RuleBase" id="RU003915"/>
    </source>
</evidence>
<evidence type="ECO:0000256" key="7">
    <source>
        <dbReference type="ARBA" id="ARBA00023235"/>
    </source>
</evidence>
<dbReference type="GO" id="GO:0003755">
    <property type="term" value="F:peptidyl-prolyl cis-trans isomerase activity"/>
    <property type="evidence" value="ECO:0007669"/>
    <property type="project" value="UniProtKB-UniRule"/>
</dbReference>
<dbReference type="PROSITE" id="PS50059">
    <property type="entry name" value="FKBP_PPIASE"/>
    <property type="match status" value="1"/>
</dbReference>
<dbReference type="EMBL" id="CP002868">
    <property type="protein sequence ID" value="AEJ18310.1"/>
    <property type="molecule type" value="Genomic_DNA"/>
</dbReference>
<dbReference type="InterPro" id="IPR046357">
    <property type="entry name" value="PPIase_dom_sf"/>
</dbReference>
<reference evidence="13" key="1">
    <citation type="journal article" date="2013" name="Stand. Genomic Sci.">
        <title>Genome sequence of the thermophilic fresh-water bacterium Spirochaeta caldaria type strain (H1(T)), reclassification of Spirochaeta caldaria, Spirochaeta stenostrepta, and Spirochaeta zuelzerae in the genus Treponema as Treponema caldaria comb. nov., Treponema stenostrepta comb. nov., and Treponema zuelzerae comb. nov., and emendation of the genus Treponema.</title>
        <authorList>
            <person name="Abt B."/>
            <person name="Goker M."/>
            <person name="Scheuner C."/>
            <person name="Han C."/>
            <person name="Lu M."/>
            <person name="Misra M."/>
            <person name="Lapidus A."/>
            <person name="Nolan M."/>
            <person name="Lucas S."/>
            <person name="Hammon N."/>
            <person name="Deshpande S."/>
            <person name="Cheng J.F."/>
            <person name="Tapia R."/>
            <person name="Goodwin L.A."/>
            <person name="Pitluck S."/>
            <person name="Liolios K."/>
            <person name="Pagani I."/>
            <person name="Ivanova N."/>
            <person name="Mavromatis K."/>
            <person name="Mikhailova N."/>
            <person name="Huntemann M."/>
            <person name="Pati A."/>
            <person name="Chen A."/>
            <person name="Palaniappan K."/>
            <person name="Land M."/>
            <person name="Hauser L."/>
            <person name="Jeffries C.D."/>
            <person name="Rohde M."/>
            <person name="Spring S."/>
            <person name="Gronow S."/>
            <person name="Detter J.C."/>
            <person name="Bristow J."/>
            <person name="Eisen J.A."/>
            <person name="Markowitz V."/>
            <person name="Hugenholtz P."/>
            <person name="Kyrpides N.C."/>
            <person name="Woyke T."/>
            <person name="Klenk H.P."/>
        </authorList>
    </citation>
    <scope>NUCLEOTIDE SEQUENCE</scope>
    <source>
        <strain evidence="13">ATCC 51460 / DSM 7334 / H1</strain>
    </source>
</reference>